<proteinExistence type="predicted"/>
<accession>A0A228J4T6</accession>
<comment type="caution">
    <text evidence="1">The sequence shown here is derived from an EMBL/GenBank/DDBJ whole genome shotgun (WGS) entry which is preliminary data.</text>
</comment>
<protein>
    <submittedName>
        <fullName evidence="1">Uncharacterized protein</fullName>
    </submittedName>
</protein>
<gene>
    <name evidence="1" type="ORF">CFB84_01970</name>
</gene>
<evidence type="ECO:0000313" key="1">
    <source>
        <dbReference type="EMBL" id="OXI49614.1"/>
    </source>
</evidence>
<dbReference type="Proteomes" id="UP000214600">
    <property type="component" value="Unassembled WGS sequence"/>
</dbReference>
<dbReference type="Pfam" id="PF26541">
    <property type="entry name" value="MafI2"/>
    <property type="match status" value="1"/>
</dbReference>
<name>A0A228J4T6_9BURK</name>
<reference evidence="1 2" key="2">
    <citation type="submission" date="2017-08" db="EMBL/GenBank/DDBJ databases">
        <title>WGS of novel Burkholderia cepaca complex species.</title>
        <authorList>
            <person name="Lipuma J."/>
            <person name="Spilker T."/>
        </authorList>
    </citation>
    <scope>NUCLEOTIDE SEQUENCE [LARGE SCALE GENOMIC DNA]</scope>
    <source>
        <strain evidence="1 2">AU17325</strain>
    </source>
</reference>
<reference evidence="2" key="1">
    <citation type="submission" date="2017-06" db="EMBL/GenBank/DDBJ databases">
        <authorList>
            <person name="LiPuma J."/>
            <person name="Spilker T."/>
        </authorList>
    </citation>
    <scope>NUCLEOTIDE SEQUENCE [LARGE SCALE GENOMIC DNA]</scope>
    <source>
        <strain evidence="2">AU17325</strain>
    </source>
</reference>
<dbReference type="AlphaFoldDB" id="A0A228J4T6"/>
<dbReference type="OrthoDB" id="9182495at2"/>
<dbReference type="EMBL" id="NKFA01000002">
    <property type="protein sequence ID" value="OXI49614.1"/>
    <property type="molecule type" value="Genomic_DNA"/>
</dbReference>
<dbReference type="RefSeq" id="WP_089449841.1">
    <property type="nucleotide sequence ID" value="NZ_NKFA01000002.1"/>
</dbReference>
<organism evidence="1 2">
    <name type="scientific">Burkholderia aenigmatica</name>
    <dbReference type="NCBI Taxonomy" id="2015348"/>
    <lineage>
        <taxon>Bacteria</taxon>
        <taxon>Pseudomonadati</taxon>
        <taxon>Pseudomonadota</taxon>
        <taxon>Betaproteobacteria</taxon>
        <taxon>Burkholderiales</taxon>
        <taxon>Burkholderiaceae</taxon>
        <taxon>Burkholderia</taxon>
        <taxon>Burkholderia cepacia complex</taxon>
    </lineage>
</organism>
<sequence length="96" mass="10891">MNEVDVKWVVFSSFVGSVRDGVRAIAYDFDSDLIEIHVYLAREPDEEDGEVVDAAIAEIMASCPQFNRQKIEISKSSEPIGKLRSYKGWIFARYEG</sequence>
<dbReference type="InterPro" id="IPR058702">
    <property type="entry name" value="MafI2-like"/>
</dbReference>
<evidence type="ECO:0000313" key="2">
    <source>
        <dbReference type="Proteomes" id="UP000214600"/>
    </source>
</evidence>